<accession>A0A859A8Z1</accession>
<dbReference type="Proteomes" id="UP000683551">
    <property type="component" value="Chromosome"/>
</dbReference>
<evidence type="ECO:0000256" key="2">
    <source>
        <dbReference type="ARBA" id="ARBA00022723"/>
    </source>
</evidence>
<dbReference type="InterPro" id="IPR009056">
    <property type="entry name" value="Cyt_c-like_dom"/>
</dbReference>
<dbReference type="PATRIC" id="fig|1789004.3.peg.949"/>
<evidence type="ECO:0000313" key="7">
    <source>
        <dbReference type="EMBL" id="QWY76388.1"/>
    </source>
</evidence>
<dbReference type="SUPFAM" id="SSF46626">
    <property type="entry name" value="Cytochrome c"/>
    <property type="match status" value="1"/>
</dbReference>
<dbReference type="EMBL" id="CP071137">
    <property type="protein sequence ID" value="QWY76388.1"/>
    <property type="molecule type" value="Genomic_DNA"/>
</dbReference>
<dbReference type="Pfam" id="PF00034">
    <property type="entry name" value="Cytochrom_C"/>
    <property type="match status" value="1"/>
</dbReference>
<accession>A0A149VZ85</accession>
<sequence>MKRGEWVVLGLVGALAVAGVVQNIIHHEKGDQNVDRGVPFYTTATPELAREGSDLIRQNDCRQCHSLWSVRNIMQSVPSPSLDGMGDLRSEAWLYQYLSSPHPQTLLPSRLKPEYRMPSFAMLPEQERRTLAHYLASLHVKDWYLEETKKSEYEKLTGKDDYKK</sequence>
<dbReference type="GO" id="GO:0009055">
    <property type="term" value="F:electron transfer activity"/>
    <property type="evidence" value="ECO:0007669"/>
    <property type="project" value="InterPro"/>
</dbReference>
<protein>
    <submittedName>
        <fullName evidence="6">Cytochrome c</fullName>
    </submittedName>
</protein>
<keyword evidence="8" id="KW-1185">Reference proteome</keyword>
<feature type="domain" description="Cytochrome c" evidence="5">
    <location>
        <begin position="47"/>
        <end position="139"/>
    </location>
</feature>
<name>A0A859A8Z1_9PROT</name>
<evidence type="ECO:0000256" key="4">
    <source>
        <dbReference type="PROSITE-ProRule" id="PRU00433"/>
    </source>
</evidence>
<evidence type="ECO:0000313" key="6">
    <source>
        <dbReference type="EMBL" id="KXW58535.1"/>
    </source>
</evidence>
<evidence type="ECO:0000256" key="3">
    <source>
        <dbReference type="ARBA" id="ARBA00023004"/>
    </source>
</evidence>
<dbReference type="AlphaFoldDB" id="A0A859A8Z1"/>
<dbReference type="Gene3D" id="1.10.760.10">
    <property type="entry name" value="Cytochrome c-like domain"/>
    <property type="match status" value="1"/>
</dbReference>
<dbReference type="EMBL" id="LRRD01000013">
    <property type="protein sequence ID" value="KXW58535.1"/>
    <property type="molecule type" value="Genomic_DNA"/>
</dbReference>
<dbReference type="PROSITE" id="PS51007">
    <property type="entry name" value="CYTC"/>
    <property type="match status" value="1"/>
</dbReference>
<evidence type="ECO:0000313" key="8">
    <source>
        <dbReference type="Proteomes" id="UP000075653"/>
    </source>
</evidence>
<dbReference type="RefSeq" id="WP_031597857.1">
    <property type="nucleotide sequence ID" value="NZ_CP053675.1"/>
</dbReference>
<reference evidence="7" key="2">
    <citation type="submission" date="2021-02" db="EMBL/GenBank/DDBJ databases">
        <title>Comparative genomics of Ferrovum myxofaciens strains, predominant extremophile bacteria forming large biofilm stalactites in acid mine ecosystems.</title>
        <authorList>
            <person name="Burkartova K."/>
            <person name="Ridl J."/>
            <person name="Pajer P."/>
            <person name="Falteisek L."/>
        </authorList>
    </citation>
    <scope>NUCLEOTIDE SEQUENCE</scope>
    <source>
        <strain evidence="7">MI1III</strain>
    </source>
</reference>
<gene>
    <name evidence="6" type="ORF">FEMY_09340</name>
    <name evidence="7" type="ORF">JZL65_07650</name>
</gene>
<keyword evidence="2 4" id="KW-0479">Metal-binding</keyword>
<keyword evidence="3 4" id="KW-0408">Iron</keyword>
<evidence type="ECO:0000256" key="1">
    <source>
        <dbReference type="ARBA" id="ARBA00022617"/>
    </source>
</evidence>
<keyword evidence="1 4" id="KW-0349">Heme</keyword>
<dbReference type="Proteomes" id="UP000075653">
    <property type="component" value="Unassembled WGS sequence"/>
</dbReference>
<proteinExistence type="predicted"/>
<organism evidence="6 8">
    <name type="scientific">Ferrovum myxofaciens</name>
    <dbReference type="NCBI Taxonomy" id="416213"/>
    <lineage>
        <taxon>Bacteria</taxon>
        <taxon>Pseudomonadati</taxon>
        <taxon>Pseudomonadota</taxon>
        <taxon>Betaproteobacteria</taxon>
        <taxon>Ferrovales</taxon>
        <taxon>Ferrovaceae</taxon>
        <taxon>Ferrovum</taxon>
    </lineage>
</organism>
<evidence type="ECO:0000259" key="5">
    <source>
        <dbReference type="PROSITE" id="PS51007"/>
    </source>
</evidence>
<dbReference type="OrthoDB" id="9180153at2"/>
<dbReference type="GO" id="GO:0046872">
    <property type="term" value="F:metal ion binding"/>
    <property type="evidence" value="ECO:0007669"/>
    <property type="project" value="UniProtKB-KW"/>
</dbReference>
<dbReference type="InterPro" id="IPR036909">
    <property type="entry name" value="Cyt_c-like_dom_sf"/>
</dbReference>
<dbReference type="GO" id="GO:0020037">
    <property type="term" value="F:heme binding"/>
    <property type="evidence" value="ECO:0007669"/>
    <property type="project" value="InterPro"/>
</dbReference>
<reference evidence="6 8" key="1">
    <citation type="submission" date="2016-01" db="EMBL/GenBank/DDBJ databases">
        <title>Genome sequence of the acidophilic iron oxidising Ferrovum strain Z-31.</title>
        <authorList>
            <person name="Poehlein A."/>
            <person name="Ullrich S.R."/>
            <person name="Schloemann M."/>
            <person name="Muehling M."/>
            <person name="Daniel R."/>
        </authorList>
    </citation>
    <scope>NUCLEOTIDE SEQUENCE [LARGE SCALE GENOMIC DNA]</scope>
    <source>
        <strain evidence="6 8">Z-31</strain>
    </source>
</reference>